<protein>
    <submittedName>
        <fullName evidence="1">Helix-turn-helix domain-containing protein</fullName>
    </submittedName>
</protein>
<evidence type="ECO:0000313" key="1">
    <source>
        <dbReference type="EMBL" id="HIR09123.1"/>
    </source>
</evidence>
<gene>
    <name evidence="1" type="ORF">IAA70_01820</name>
</gene>
<dbReference type="Pfam" id="PF13565">
    <property type="entry name" value="HTH_32"/>
    <property type="match status" value="1"/>
</dbReference>
<dbReference type="InterPro" id="IPR009057">
    <property type="entry name" value="Homeodomain-like_sf"/>
</dbReference>
<sequence length="286" mass="33078">MSQPDQIDLTAEEKSYLQALIDAKKVSPRVSDRAKILLLRSEGVSPSEIRRKLHMLSKPVRLCLDKFKEGGLMRALQDDQRSGHPKEISEEAMQWIVQTAKKSPRTLGYEQDLWSIALLHQYVQQHAKEAGFPRLERITSPTVSRIVNQADRQSLKLKRTRKLNGFDLINCTEVLIYCRPYPRYENGSDDVRIIGCDVVTAEIFASEPNSNIQVSCIQFLEMLDGKYPESYTLRIVDDDCRVFESPEIQLYIWGKRKGRFEVYRLPTDGEYTKRLVNRDVPFAPKR</sequence>
<dbReference type="SUPFAM" id="SSF46689">
    <property type="entry name" value="Homeodomain-like"/>
    <property type="match status" value="1"/>
</dbReference>
<accession>A0A9D1A8R0</accession>
<reference evidence="1" key="2">
    <citation type="journal article" date="2021" name="PeerJ">
        <title>Extensive microbial diversity within the chicken gut microbiome revealed by metagenomics and culture.</title>
        <authorList>
            <person name="Gilroy R."/>
            <person name="Ravi A."/>
            <person name="Getino M."/>
            <person name="Pursley I."/>
            <person name="Horton D.L."/>
            <person name="Alikhan N.F."/>
            <person name="Baker D."/>
            <person name="Gharbi K."/>
            <person name="Hall N."/>
            <person name="Watson M."/>
            <person name="Adriaenssens E.M."/>
            <person name="Foster-Nyarko E."/>
            <person name="Jarju S."/>
            <person name="Secka A."/>
            <person name="Antonio M."/>
            <person name="Oren A."/>
            <person name="Chaudhuri R.R."/>
            <person name="La Ragione R."/>
            <person name="Hildebrand F."/>
            <person name="Pallen M.J."/>
        </authorList>
    </citation>
    <scope>NUCLEOTIDE SEQUENCE</scope>
    <source>
        <strain evidence="1">ChiHjej9B8-7071</strain>
    </source>
</reference>
<name>A0A9D1A8R0_9FIRM</name>
<dbReference type="AlphaFoldDB" id="A0A9D1A8R0"/>
<organism evidence="1 2">
    <name type="scientific">Candidatus Avoscillospira stercoripullorum</name>
    <dbReference type="NCBI Taxonomy" id="2840709"/>
    <lineage>
        <taxon>Bacteria</taxon>
        <taxon>Bacillati</taxon>
        <taxon>Bacillota</taxon>
        <taxon>Clostridia</taxon>
        <taxon>Eubacteriales</taxon>
        <taxon>Oscillospiraceae</taxon>
        <taxon>Oscillospiraceae incertae sedis</taxon>
        <taxon>Candidatus Avoscillospira</taxon>
    </lineage>
</organism>
<dbReference type="EMBL" id="DVGD01000052">
    <property type="protein sequence ID" value="HIR09123.1"/>
    <property type="molecule type" value="Genomic_DNA"/>
</dbReference>
<proteinExistence type="predicted"/>
<comment type="caution">
    <text evidence="1">The sequence shown here is derived from an EMBL/GenBank/DDBJ whole genome shotgun (WGS) entry which is preliminary data.</text>
</comment>
<dbReference type="Proteomes" id="UP000824258">
    <property type="component" value="Unassembled WGS sequence"/>
</dbReference>
<evidence type="ECO:0000313" key="2">
    <source>
        <dbReference type="Proteomes" id="UP000824258"/>
    </source>
</evidence>
<reference evidence="1" key="1">
    <citation type="submission" date="2020-10" db="EMBL/GenBank/DDBJ databases">
        <authorList>
            <person name="Gilroy R."/>
        </authorList>
    </citation>
    <scope>NUCLEOTIDE SEQUENCE</scope>
    <source>
        <strain evidence="1">ChiHjej9B8-7071</strain>
    </source>
</reference>